<comment type="caution">
    <text evidence="2">The sequence shown here is derived from an EMBL/GenBank/DDBJ whole genome shotgun (WGS) entry which is preliminary data.</text>
</comment>
<keyword evidence="2" id="KW-0269">Exonuclease</keyword>
<proteinExistence type="predicted"/>
<dbReference type="RefSeq" id="WP_183315141.1">
    <property type="nucleotide sequence ID" value="NZ_JACHXQ010000015.1"/>
</dbReference>
<keyword evidence="3" id="KW-1185">Reference proteome</keyword>
<sequence length="86" mass="9500">MQTPRIVHHGAAEGVTGSCHRLQVSEEHALLVDCGLFQGQDADHLDSLEQHRVRFPVDDVLALVVTHVHIDHIGRLPYLLAAGHRS</sequence>
<dbReference type="GO" id="GO:0004527">
    <property type="term" value="F:exonuclease activity"/>
    <property type="evidence" value="ECO:0007669"/>
    <property type="project" value="UniProtKB-KW"/>
</dbReference>
<organism evidence="2 3">
    <name type="scientific">Halomonas fontilapidosi</name>
    <dbReference type="NCBI Taxonomy" id="616675"/>
    <lineage>
        <taxon>Bacteria</taxon>
        <taxon>Pseudomonadati</taxon>
        <taxon>Pseudomonadota</taxon>
        <taxon>Gammaproteobacteria</taxon>
        <taxon>Oceanospirillales</taxon>
        <taxon>Halomonadaceae</taxon>
        <taxon>Halomonas</taxon>
    </lineage>
</organism>
<dbReference type="EMBL" id="JACHXQ010000015">
    <property type="protein sequence ID" value="MBB3185631.1"/>
    <property type="molecule type" value="Genomic_DNA"/>
</dbReference>
<evidence type="ECO:0000259" key="1">
    <source>
        <dbReference type="Pfam" id="PF00753"/>
    </source>
</evidence>
<dbReference type="InterPro" id="IPR050698">
    <property type="entry name" value="MBL"/>
</dbReference>
<dbReference type="InterPro" id="IPR036866">
    <property type="entry name" value="RibonucZ/Hydroxyglut_hydro"/>
</dbReference>
<gene>
    <name evidence="2" type="ORF">FHR95_003222</name>
</gene>
<dbReference type="InterPro" id="IPR001279">
    <property type="entry name" value="Metallo-B-lactamas"/>
</dbReference>
<protein>
    <submittedName>
        <fullName evidence="2">Cft2 family RNA processing exonuclease</fullName>
    </submittedName>
</protein>
<accession>A0A7W5H0U1</accession>
<dbReference type="SUPFAM" id="SSF56281">
    <property type="entry name" value="Metallo-hydrolase/oxidoreductase"/>
    <property type="match status" value="1"/>
</dbReference>
<dbReference type="Gene3D" id="3.60.15.10">
    <property type="entry name" value="Ribonuclease Z/Hydroxyacylglutathione hydrolase-like"/>
    <property type="match status" value="1"/>
</dbReference>
<feature type="domain" description="Metallo-beta-lactamase" evidence="1">
    <location>
        <begin position="18"/>
        <end position="82"/>
    </location>
</feature>
<dbReference type="AlphaFoldDB" id="A0A7W5H0U1"/>
<evidence type="ECO:0000313" key="3">
    <source>
        <dbReference type="Proteomes" id="UP000563050"/>
    </source>
</evidence>
<dbReference type="Pfam" id="PF00753">
    <property type="entry name" value="Lactamase_B"/>
    <property type="match status" value="1"/>
</dbReference>
<dbReference type="PANTHER" id="PTHR11203:SF37">
    <property type="entry name" value="INTEGRATOR COMPLEX SUBUNIT 11"/>
    <property type="match status" value="1"/>
</dbReference>
<evidence type="ECO:0000313" key="2">
    <source>
        <dbReference type="EMBL" id="MBB3185631.1"/>
    </source>
</evidence>
<name>A0A7W5H0U1_9GAMM</name>
<keyword evidence="2" id="KW-0540">Nuclease</keyword>
<dbReference type="Proteomes" id="UP000563050">
    <property type="component" value="Unassembled WGS sequence"/>
</dbReference>
<dbReference type="PANTHER" id="PTHR11203">
    <property type="entry name" value="CLEAVAGE AND POLYADENYLATION SPECIFICITY FACTOR FAMILY MEMBER"/>
    <property type="match status" value="1"/>
</dbReference>
<keyword evidence="2" id="KW-0378">Hydrolase</keyword>
<dbReference type="GO" id="GO:0004521">
    <property type="term" value="F:RNA endonuclease activity"/>
    <property type="evidence" value="ECO:0007669"/>
    <property type="project" value="TreeGrafter"/>
</dbReference>
<reference evidence="2 3" key="1">
    <citation type="submission" date="2020-08" db="EMBL/GenBank/DDBJ databases">
        <title>Genomic Encyclopedia of Type Strains, Phase III (KMG-III): the genomes of soil and plant-associated and newly described type strains.</title>
        <authorList>
            <person name="Whitman W."/>
        </authorList>
    </citation>
    <scope>NUCLEOTIDE SEQUENCE [LARGE SCALE GENOMIC DNA]</scope>
    <source>
        <strain evidence="2 3">CECT 7341</strain>
    </source>
</reference>